<dbReference type="RefSeq" id="WP_223467695.1">
    <property type="nucleotide sequence ID" value="NZ_JAFBIL020000003.1"/>
</dbReference>
<reference evidence="1 2" key="1">
    <citation type="submission" date="2021-08" db="EMBL/GenBank/DDBJ databases">
        <title>Massilia sp. R798.</title>
        <authorList>
            <person name="Baek J.H."/>
            <person name="Jung H.S."/>
            <person name="Kim K.R."/>
            <person name="Jeon C.O."/>
        </authorList>
    </citation>
    <scope>NUCLEOTIDE SEQUENCE [LARGE SCALE GENOMIC DNA]</scope>
    <source>
        <strain evidence="1 2">R798</strain>
    </source>
</reference>
<evidence type="ECO:0000313" key="2">
    <source>
        <dbReference type="Proteomes" id="UP000809349"/>
    </source>
</evidence>
<dbReference type="PROSITE" id="PS51257">
    <property type="entry name" value="PROKAR_LIPOPROTEIN"/>
    <property type="match status" value="1"/>
</dbReference>
<accession>A0ABS7SNE0</accession>
<dbReference type="EMBL" id="JAFBIL020000003">
    <property type="protein sequence ID" value="MBZ2207197.1"/>
    <property type="molecule type" value="Genomic_DNA"/>
</dbReference>
<sequence length="129" mass="13797">MYLKHVGLVLAFSLLAGCQTTYTRADAKHFKSLASARIPSAAVPAFADCVLDGFQAGQPLLATTNVRQQRRSAGFRVETFAGHGSGMIIVSADIEDDGSVQLWESDAAMLLSTRGEREAFSQCLKQASS</sequence>
<organism evidence="1 2">
    <name type="scientific">Massilia soli</name>
    <dbReference type="NCBI Taxonomy" id="2792854"/>
    <lineage>
        <taxon>Bacteria</taxon>
        <taxon>Pseudomonadati</taxon>
        <taxon>Pseudomonadota</taxon>
        <taxon>Betaproteobacteria</taxon>
        <taxon>Burkholderiales</taxon>
        <taxon>Oxalobacteraceae</taxon>
        <taxon>Telluria group</taxon>
        <taxon>Massilia</taxon>
    </lineage>
</organism>
<comment type="caution">
    <text evidence="1">The sequence shown here is derived from an EMBL/GenBank/DDBJ whole genome shotgun (WGS) entry which is preliminary data.</text>
</comment>
<gene>
    <name evidence="1" type="ORF">I4X03_007975</name>
</gene>
<proteinExistence type="predicted"/>
<name>A0ABS7SNE0_9BURK</name>
<evidence type="ECO:0008006" key="3">
    <source>
        <dbReference type="Google" id="ProtNLM"/>
    </source>
</evidence>
<keyword evidence="2" id="KW-1185">Reference proteome</keyword>
<evidence type="ECO:0000313" key="1">
    <source>
        <dbReference type="EMBL" id="MBZ2207197.1"/>
    </source>
</evidence>
<dbReference type="Proteomes" id="UP000809349">
    <property type="component" value="Unassembled WGS sequence"/>
</dbReference>
<protein>
    <recommendedName>
        <fullName evidence="3">Lipoprotein</fullName>
    </recommendedName>
</protein>